<sequence>MLIAARAAQPSAYQGDCESSPSQSQVPIVPQPQLAVASPANPYRVSTKNNIAEGGPINGLGPAHGGIGGDIVELSKAAWSLCWVQISGRKAASS</sequence>
<name>A0ABR1UZ15_9PEZI</name>
<proteinExistence type="predicted"/>
<protein>
    <submittedName>
        <fullName evidence="2">Uncharacterized protein</fullName>
    </submittedName>
</protein>
<comment type="caution">
    <text evidence="2">The sequence shown here is derived from an EMBL/GenBank/DDBJ whole genome shotgun (WGS) entry which is preliminary data.</text>
</comment>
<accession>A0ABR1UZ15</accession>
<reference evidence="2 3" key="1">
    <citation type="submission" date="2023-01" db="EMBL/GenBank/DDBJ databases">
        <title>Analysis of 21 Apiospora genomes using comparative genomics revels a genus with tremendous synthesis potential of carbohydrate active enzymes and secondary metabolites.</title>
        <authorList>
            <person name="Sorensen T."/>
        </authorList>
    </citation>
    <scope>NUCLEOTIDE SEQUENCE [LARGE SCALE GENOMIC DNA]</scope>
    <source>
        <strain evidence="2 3">CBS 83171</strain>
    </source>
</reference>
<dbReference type="EMBL" id="JAQQWM010000005">
    <property type="protein sequence ID" value="KAK8064184.1"/>
    <property type="molecule type" value="Genomic_DNA"/>
</dbReference>
<gene>
    <name evidence="2" type="ORF">PG996_008836</name>
</gene>
<keyword evidence="3" id="KW-1185">Reference proteome</keyword>
<feature type="region of interest" description="Disordered" evidence="1">
    <location>
        <begin position="1"/>
        <end position="26"/>
    </location>
</feature>
<evidence type="ECO:0000313" key="2">
    <source>
        <dbReference type="EMBL" id="KAK8064184.1"/>
    </source>
</evidence>
<organism evidence="2 3">
    <name type="scientific">Apiospora saccharicola</name>
    <dbReference type="NCBI Taxonomy" id="335842"/>
    <lineage>
        <taxon>Eukaryota</taxon>
        <taxon>Fungi</taxon>
        <taxon>Dikarya</taxon>
        <taxon>Ascomycota</taxon>
        <taxon>Pezizomycotina</taxon>
        <taxon>Sordariomycetes</taxon>
        <taxon>Xylariomycetidae</taxon>
        <taxon>Amphisphaeriales</taxon>
        <taxon>Apiosporaceae</taxon>
        <taxon>Apiospora</taxon>
    </lineage>
</organism>
<evidence type="ECO:0000256" key="1">
    <source>
        <dbReference type="SAM" id="MobiDB-lite"/>
    </source>
</evidence>
<evidence type="ECO:0000313" key="3">
    <source>
        <dbReference type="Proteomes" id="UP001446871"/>
    </source>
</evidence>
<dbReference type="Proteomes" id="UP001446871">
    <property type="component" value="Unassembled WGS sequence"/>
</dbReference>